<protein>
    <submittedName>
        <fullName evidence="1">Uncharacterized protein</fullName>
    </submittedName>
</protein>
<dbReference type="PaxDb" id="243230-DR_2479"/>
<dbReference type="KEGG" id="dra:DR_2479"/>
<evidence type="ECO:0000313" key="2">
    <source>
        <dbReference type="Proteomes" id="UP000002524"/>
    </source>
</evidence>
<dbReference type="AlphaFoldDB" id="Q9RRL0"/>
<name>Q9RRL0_DEIRA</name>
<dbReference type="HOGENOM" id="CLU_1530139_0_0_0"/>
<dbReference type="STRING" id="243230.DR_2479"/>
<dbReference type="Proteomes" id="UP000002524">
    <property type="component" value="Chromosome 1"/>
</dbReference>
<reference evidence="1 2" key="1">
    <citation type="journal article" date="1999" name="Science">
        <title>Genome sequence of the radioresistant bacterium Deinococcus radiodurans R1.</title>
        <authorList>
            <person name="White O."/>
            <person name="Eisen J.A."/>
            <person name="Heidelberg J.F."/>
            <person name="Hickey E.K."/>
            <person name="Peterson J.D."/>
            <person name="Dodson R.J."/>
            <person name="Haft D.H."/>
            <person name="Gwinn M.L."/>
            <person name="Nelson W.C."/>
            <person name="Richardson D.L."/>
            <person name="Moffat K.S."/>
            <person name="Qin H."/>
            <person name="Jiang L."/>
            <person name="Pamphile W."/>
            <person name="Crosby M."/>
            <person name="Shen M."/>
            <person name="Vamathevan J.J."/>
            <person name="Lam P."/>
            <person name="McDonald L."/>
            <person name="Utterback T."/>
            <person name="Zalewski C."/>
            <person name="Makarova K.S."/>
            <person name="Aravind L."/>
            <person name="Daly M.J."/>
            <person name="Minton K.W."/>
            <person name="Fleischmann R.D."/>
            <person name="Ketchum K.A."/>
            <person name="Nelson K.E."/>
            <person name="Salzberg S."/>
            <person name="Smith H.O."/>
            <person name="Venter J.C."/>
            <person name="Fraser C.M."/>
        </authorList>
    </citation>
    <scope>NUCLEOTIDE SEQUENCE [LARGE SCALE GENOMIC DNA]</scope>
    <source>
        <strain evidence="2">ATCC 13939 / DSM 20539 / JCM 16871 / LMG 4051 / NBRC 15346 / NCIMB 9279 / R1 / VKM B-1422</strain>
    </source>
</reference>
<accession>Q9RRL0</accession>
<sequence length="175" mass="19625">MNNSFAQEGLGQILMQLSEFNQGAAQWLGDAIQDVELAGKISNDLSVSHGTSIFPIEGMPFLQVSSSVSINFGGLERLWWCILLNLSIDGEQTISARCRIEARHPTEYGPQDVCRIYQSSLPNGPEGVRMVEETCLKTFQHLQRTLQGKTAHEAFDNYRTESYSHHSSQYKSLKE</sequence>
<keyword evidence="2" id="KW-1185">Reference proteome</keyword>
<dbReference type="PIR" id="H75268">
    <property type="entry name" value="H75268"/>
</dbReference>
<dbReference type="EnsemblBacteria" id="AAF12027">
    <property type="protein sequence ID" value="AAF12027"/>
    <property type="gene ID" value="DR_2479"/>
</dbReference>
<dbReference type="EMBL" id="AE000513">
    <property type="protein sequence ID" value="AAF12027.1"/>
    <property type="molecule type" value="Genomic_DNA"/>
</dbReference>
<proteinExistence type="predicted"/>
<gene>
    <name evidence="1" type="ordered locus">DR_2479</name>
</gene>
<evidence type="ECO:0000313" key="1">
    <source>
        <dbReference type="EMBL" id="AAF12027.1"/>
    </source>
</evidence>
<dbReference type="InParanoid" id="Q9RRL0"/>
<dbReference type="RefSeq" id="WP_010889104.1">
    <property type="nucleotide sequence ID" value="NC_001263.1"/>
</dbReference>
<organism evidence="1 2">
    <name type="scientific">Deinococcus radiodurans (strain ATCC 13939 / DSM 20539 / JCM 16871 / CCUG 27074 / LMG 4051 / NBRC 15346 / NCIMB 9279 / VKM B-1422 / R1)</name>
    <dbReference type="NCBI Taxonomy" id="243230"/>
    <lineage>
        <taxon>Bacteria</taxon>
        <taxon>Thermotogati</taxon>
        <taxon>Deinococcota</taxon>
        <taxon>Deinococci</taxon>
        <taxon>Deinococcales</taxon>
        <taxon>Deinococcaceae</taxon>
        <taxon>Deinococcus</taxon>
    </lineage>
</organism>
<dbReference type="GeneID" id="69518732"/>